<feature type="coiled-coil region" evidence="1">
    <location>
        <begin position="297"/>
        <end position="352"/>
    </location>
</feature>
<dbReference type="RefSeq" id="WP_367853436.1">
    <property type="nucleotide sequence ID" value="NZ_JBFOHK010000001.1"/>
</dbReference>
<evidence type="ECO:0000256" key="1">
    <source>
        <dbReference type="SAM" id="Coils"/>
    </source>
</evidence>
<dbReference type="PANTHER" id="PTHR43179">
    <property type="entry name" value="RHAMNOSYLTRANSFERASE WBBL"/>
    <property type="match status" value="1"/>
</dbReference>
<name>A0ABV3QC39_9GAMM</name>
<dbReference type="InterPro" id="IPR001173">
    <property type="entry name" value="Glyco_trans_2-like"/>
</dbReference>
<dbReference type="Gene3D" id="3.90.550.10">
    <property type="entry name" value="Spore Coat Polysaccharide Biosynthesis Protein SpsA, Chain A"/>
    <property type="match status" value="1"/>
</dbReference>
<evidence type="ECO:0000313" key="3">
    <source>
        <dbReference type="EMBL" id="MEW9571394.1"/>
    </source>
</evidence>
<keyword evidence="3" id="KW-0808">Transferase</keyword>
<dbReference type="EC" id="2.4.-.-" evidence="3"/>
<keyword evidence="1" id="KW-0175">Coiled coil</keyword>
<dbReference type="InterPro" id="IPR027417">
    <property type="entry name" value="P-loop_NTPase"/>
</dbReference>
<keyword evidence="4" id="KW-1185">Reference proteome</keyword>
<comment type="caution">
    <text evidence="3">The sequence shown here is derived from an EMBL/GenBank/DDBJ whole genome shotgun (WGS) entry which is preliminary data.</text>
</comment>
<evidence type="ECO:0000259" key="2">
    <source>
        <dbReference type="Pfam" id="PF00535"/>
    </source>
</evidence>
<protein>
    <submittedName>
        <fullName evidence="3">Glycosyltransferase</fullName>
        <ecNumber evidence="3">2.4.-.-</ecNumber>
    </submittedName>
</protein>
<dbReference type="SUPFAM" id="SSF52540">
    <property type="entry name" value="P-loop containing nucleoside triphosphate hydrolases"/>
    <property type="match status" value="1"/>
</dbReference>
<evidence type="ECO:0000313" key="4">
    <source>
        <dbReference type="Proteomes" id="UP001556220"/>
    </source>
</evidence>
<reference evidence="3 4" key="1">
    <citation type="submission" date="2024-06" db="EMBL/GenBank/DDBJ databases">
        <authorList>
            <person name="Woo H."/>
        </authorList>
    </citation>
    <scope>NUCLEOTIDE SEQUENCE [LARGE SCALE GENOMIC DNA]</scope>
    <source>
        <strain evidence="3 4">Si-c</strain>
    </source>
</reference>
<accession>A0ABV3QC39</accession>
<dbReference type="PANTHER" id="PTHR43179:SF7">
    <property type="entry name" value="RHAMNOSYLTRANSFERASE WBBL"/>
    <property type="match status" value="1"/>
</dbReference>
<proteinExistence type="predicted"/>
<dbReference type="InterPro" id="IPR029044">
    <property type="entry name" value="Nucleotide-diphossugar_trans"/>
</dbReference>
<dbReference type="Gene3D" id="3.40.50.300">
    <property type="entry name" value="P-loop containing nucleotide triphosphate hydrolases"/>
    <property type="match status" value="1"/>
</dbReference>
<feature type="domain" description="Glycosyltransferase 2-like" evidence="2">
    <location>
        <begin position="808"/>
        <end position="979"/>
    </location>
</feature>
<dbReference type="SUPFAM" id="SSF53448">
    <property type="entry name" value="Nucleotide-diphospho-sugar transferases"/>
    <property type="match status" value="1"/>
</dbReference>
<gene>
    <name evidence="3" type="ORF">ABQJ54_06505</name>
</gene>
<dbReference type="EMBL" id="JBFOHK010000001">
    <property type="protein sequence ID" value="MEW9571394.1"/>
    <property type="molecule type" value="Genomic_DNA"/>
</dbReference>
<dbReference type="Pfam" id="PF13692">
    <property type="entry name" value="Glyco_trans_1_4"/>
    <property type="match status" value="1"/>
</dbReference>
<dbReference type="CDD" id="cd04186">
    <property type="entry name" value="GT_2_like_c"/>
    <property type="match status" value="1"/>
</dbReference>
<dbReference type="Proteomes" id="UP001556220">
    <property type="component" value="Unassembled WGS sequence"/>
</dbReference>
<organism evidence="3 4">
    <name type="scientific">Rhodanobacter lycopersici</name>
    <dbReference type="NCBI Taxonomy" id="3162487"/>
    <lineage>
        <taxon>Bacteria</taxon>
        <taxon>Pseudomonadati</taxon>
        <taxon>Pseudomonadota</taxon>
        <taxon>Gammaproteobacteria</taxon>
        <taxon>Lysobacterales</taxon>
        <taxon>Rhodanobacteraceae</taxon>
        <taxon>Rhodanobacter</taxon>
    </lineage>
</organism>
<dbReference type="Gene3D" id="3.40.50.2000">
    <property type="entry name" value="Glycogen Phosphorylase B"/>
    <property type="match status" value="1"/>
</dbReference>
<dbReference type="SUPFAM" id="SSF53756">
    <property type="entry name" value="UDP-Glycosyltransferase/glycogen phosphorylase"/>
    <property type="match status" value="1"/>
</dbReference>
<sequence>MTREQHGRRRALLVIGMHRSGTSALTRLINLHGVALGPDLLEAAFDNEAGFWENRKVVEFHECVLAALGSSWDDPRELRAGWLEQMQATGLCDELAALIVAEFGDAPIWAVKDPRLCRLLPMWLKALARLDIEPKLIFAMRHPGEVVGSLMRRNDLSAAAAALIWLRHLVEPEQASRDTDRCITDYSAVLGDWRACMARIADDLGVVWPVPSSDCADEADASLRHDLRHQHSTTTETLLPTVWRESLLDVYANGLAVMERKGSWTGFEAGLDALMAHFEFARPLMAELQPRSNFDRLAEAERGVVAYRAEAARLFDECSAAHREVATVKVEIEQANQELIEVRGELAKRNARIRVLEQVRDELDVIKASRSWRWTRPLRVALRVLRGGGRLGDADREQLRRQLKRVRAPQLGLASSEPASLAALPARPTAWLAPPPDDRRDVFVWAVIDWHFRIQRPQHLSRELARAGHRVFYVSNDFIDHDEPGFAVESLDGTGRLFRIRLHLKGCPAIYHAVPTPDVQQQLRAGVGQLLAWTRSRACLSLVQHPYWLETARILPNRRLAYDCMDHHGGFADNSPDMLGRENELMRTADLLVVTSDWLYEEAGKYNPRCLMVRNACQYDHFATRPARVFRDKRGRKVIGYYGAIAEWFDLDLLEKVAQRHADCLVLMVGADTAGAQQRLRHLTNVEFTGEVPYAELPYYLHGFDVCLLPFQVIPLTLATNPVKVYEYLSAGKEVVSIALPEIRQFGDLVRTGDGHAAFLAAVDEALRVTPDPDAIVRRQRFAAGQTWAHRVHDLMQGVGALPEPRVSVVVVTYNNIDLTRTCLYSLERYSDYANLEVIVVDNASADDTPAYLTEWAAAGKDRHLILNPDNRGFAAANNQGLAAASGDYLVLLNNDTHVTPGWIATLVAHLRQSRTLGMIGPVTNNIGNEARIDISYDDMDGMLHAAADYTTRHAGQLTPLRTAAFFCVMMPRAVYEKVGSLDEAFGIGFFEDDDYCRRVEQAGWTIACADDVFVHHNLSASFNKLKQERRQALFEQNKAIYEAKWGAWSPHKYRGQGA</sequence>
<dbReference type="GO" id="GO:0016757">
    <property type="term" value="F:glycosyltransferase activity"/>
    <property type="evidence" value="ECO:0007669"/>
    <property type="project" value="UniProtKB-KW"/>
</dbReference>
<keyword evidence="3" id="KW-0328">Glycosyltransferase</keyword>
<dbReference type="Pfam" id="PF00535">
    <property type="entry name" value="Glycos_transf_2"/>
    <property type="match status" value="1"/>
</dbReference>